<dbReference type="Proteomes" id="UP000758168">
    <property type="component" value="Unassembled WGS sequence"/>
</dbReference>
<dbReference type="CDD" id="cd00408">
    <property type="entry name" value="DHDPS-like"/>
    <property type="match status" value="1"/>
</dbReference>
<name>A0ABS4Z6X7_9ACTN</name>
<reference evidence="4 5" key="1">
    <citation type="submission" date="2021-03" db="EMBL/GenBank/DDBJ databases">
        <title>Sequencing the genomes of 1000 actinobacteria strains.</title>
        <authorList>
            <person name="Klenk H.-P."/>
        </authorList>
    </citation>
    <scope>NUCLEOTIDE SEQUENCE [LARGE SCALE GENOMIC DNA]</scope>
    <source>
        <strain evidence="4 5">DSM 12936</strain>
    </source>
</reference>
<dbReference type="SUPFAM" id="SSF51569">
    <property type="entry name" value="Aldolase"/>
    <property type="match status" value="1"/>
</dbReference>
<comment type="caution">
    <text evidence="4">The sequence shown here is derived from an EMBL/GenBank/DDBJ whole genome shotgun (WGS) entry which is preliminary data.</text>
</comment>
<dbReference type="InterPro" id="IPR013785">
    <property type="entry name" value="Aldolase_TIM"/>
</dbReference>
<proteinExistence type="inferred from homology"/>
<comment type="similarity">
    <text evidence="1 3">Belongs to the DapA family.</text>
</comment>
<dbReference type="SMART" id="SM01130">
    <property type="entry name" value="DHDPS"/>
    <property type="match status" value="1"/>
</dbReference>
<evidence type="ECO:0000256" key="3">
    <source>
        <dbReference type="PIRNR" id="PIRNR001365"/>
    </source>
</evidence>
<dbReference type="Pfam" id="PF00701">
    <property type="entry name" value="DHDPS"/>
    <property type="match status" value="1"/>
</dbReference>
<evidence type="ECO:0000256" key="2">
    <source>
        <dbReference type="ARBA" id="ARBA00023239"/>
    </source>
</evidence>
<evidence type="ECO:0000313" key="4">
    <source>
        <dbReference type="EMBL" id="MBP2416798.1"/>
    </source>
</evidence>
<gene>
    <name evidence="4" type="ORF">JOF54_001720</name>
</gene>
<evidence type="ECO:0000313" key="5">
    <source>
        <dbReference type="Proteomes" id="UP000758168"/>
    </source>
</evidence>
<dbReference type="Gene3D" id="3.20.20.70">
    <property type="entry name" value="Aldolase class I"/>
    <property type="match status" value="1"/>
</dbReference>
<dbReference type="PANTHER" id="PTHR12128:SF66">
    <property type="entry name" value="4-HYDROXY-2-OXOGLUTARATE ALDOLASE, MITOCHONDRIAL"/>
    <property type="match status" value="1"/>
</dbReference>
<dbReference type="EMBL" id="JAGIOB010000001">
    <property type="protein sequence ID" value="MBP2416798.1"/>
    <property type="molecule type" value="Genomic_DNA"/>
</dbReference>
<accession>A0ABS4Z6X7</accession>
<organism evidence="4 5">
    <name type="scientific">Microlunatus capsulatus</name>
    <dbReference type="NCBI Taxonomy" id="99117"/>
    <lineage>
        <taxon>Bacteria</taxon>
        <taxon>Bacillati</taxon>
        <taxon>Actinomycetota</taxon>
        <taxon>Actinomycetes</taxon>
        <taxon>Propionibacteriales</taxon>
        <taxon>Propionibacteriaceae</taxon>
        <taxon>Microlunatus</taxon>
    </lineage>
</organism>
<keyword evidence="2 3" id="KW-0456">Lyase</keyword>
<protein>
    <submittedName>
        <fullName evidence="4">4-hydroxy-tetrahydrodipicolinate synthase</fullName>
        <ecNumber evidence="4">4.3.3.7</ecNumber>
    </submittedName>
</protein>
<evidence type="ECO:0000256" key="1">
    <source>
        <dbReference type="ARBA" id="ARBA00007592"/>
    </source>
</evidence>
<keyword evidence="5" id="KW-1185">Reference proteome</keyword>
<dbReference type="EC" id="4.3.3.7" evidence="4"/>
<dbReference type="InterPro" id="IPR002220">
    <property type="entry name" value="DapA-like"/>
</dbReference>
<sequence>MTAAEILVASVPTPFGSDGRLDPDAVRMLLADLEPCADAVLVGGTAGQFPALSDDERLLLFDLALDALGPDRVLGHIGAPSLAQVRHLADAATGIGLRRFVCLTPYFLPVDGAAVLEWYRDVARAVEDGELLVALNPERTGVAVSPAAAALLTAVDGVSGLTVGGTAAARTSAYAAALQPGQRLWSTEETALPRVLAEGGHGVVSAAASAFPALFARLRGAVRDGSDATGLQDLVREAVAAVSALPGLHLALSLRSGHPWRSRMPGPTLPPGSRDAVAGLLRRVDDATGSDRTG</sequence>
<dbReference type="PIRSF" id="PIRSF001365">
    <property type="entry name" value="DHDPS"/>
    <property type="match status" value="1"/>
</dbReference>
<dbReference type="PANTHER" id="PTHR12128">
    <property type="entry name" value="DIHYDRODIPICOLINATE SYNTHASE"/>
    <property type="match status" value="1"/>
</dbReference>
<dbReference type="PRINTS" id="PR00146">
    <property type="entry name" value="DHPICSNTHASE"/>
</dbReference>
<dbReference type="GO" id="GO:0008840">
    <property type="term" value="F:4-hydroxy-tetrahydrodipicolinate synthase activity"/>
    <property type="evidence" value="ECO:0007669"/>
    <property type="project" value="UniProtKB-EC"/>
</dbReference>
<dbReference type="RefSeq" id="WP_210054776.1">
    <property type="nucleotide sequence ID" value="NZ_BAAAMH010000013.1"/>
</dbReference>